<evidence type="ECO:0008006" key="3">
    <source>
        <dbReference type="Google" id="ProtNLM"/>
    </source>
</evidence>
<proteinExistence type="predicted"/>
<sequence length="355" mass="41692">MKLYLTGARVNVRTQVVQQSGIKWFIFKKYGHVAKECQKPKRTKDTAYRKEKMLLCKQEEAGVQLSAEQVDWRDDTNDELDDQELEAKDDDNDLARECNFLASLIEKLKCEIDDSKNYFKKFQAELDRYHDVNYASNVEIECAKAKGELVSHKVTSEKSLNEYTRKINDLNPTVSEIKKELIANQESISIMSQEKEAQNKFYKTREDKKLEKVIDLENKIKVLDDILYKTGQSVQTMNMLNRNSKMSFVKPEFLKKSQRANPRLYDIGCYNDNLALMLAPEYDEMIHLSQEIRSKLRDLINHFDYKNLNNLYDLFVPQCEKSAEQRYFSERSRMSHTSGNIVYSKENFNKKTLLD</sequence>
<accession>A0A699HUX7</accession>
<evidence type="ECO:0000256" key="1">
    <source>
        <dbReference type="SAM" id="Coils"/>
    </source>
</evidence>
<organism evidence="2">
    <name type="scientific">Tanacetum cinerariifolium</name>
    <name type="common">Dalmatian daisy</name>
    <name type="synonym">Chrysanthemum cinerariifolium</name>
    <dbReference type="NCBI Taxonomy" id="118510"/>
    <lineage>
        <taxon>Eukaryota</taxon>
        <taxon>Viridiplantae</taxon>
        <taxon>Streptophyta</taxon>
        <taxon>Embryophyta</taxon>
        <taxon>Tracheophyta</taxon>
        <taxon>Spermatophyta</taxon>
        <taxon>Magnoliopsida</taxon>
        <taxon>eudicotyledons</taxon>
        <taxon>Gunneridae</taxon>
        <taxon>Pentapetalae</taxon>
        <taxon>asterids</taxon>
        <taxon>campanulids</taxon>
        <taxon>Asterales</taxon>
        <taxon>Asteraceae</taxon>
        <taxon>Asteroideae</taxon>
        <taxon>Anthemideae</taxon>
        <taxon>Anthemidinae</taxon>
        <taxon>Tanacetum</taxon>
    </lineage>
</organism>
<keyword evidence="1" id="KW-0175">Coiled coil</keyword>
<comment type="caution">
    <text evidence="2">The sequence shown here is derived from an EMBL/GenBank/DDBJ whole genome shotgun (WGS) entry which is preliminary data.</text>
</comment>
<protein>
    <recommendedName>
        <fullName evidence="3">Integrase, catalytic region, zinc finger, CCHC-type, peptidase aspartic, catalytic</fullName>
    </recommendedName>
</protein>
<dbReference type="EMBL" id="BKCJ010184068">
    <property type="protein sequence ID" value="GEY50340.1"/>
    <property type="molecule type" value="Genomic_DNA"/>
</dbReference>
<feature type="coiled-coil region" evidence="1">
    <location>
        <begin position="73"/>
        <end position="125"/>
    </location>
</feature>
<name>A0A699HUX7_TANCI</name>
<evidence type="ECO:0000313" key="2">
    <source>
        <dbReference type="EMBL" id="GEY50340.1"/>
    </source>
</evidence>
<reference evidence="2" key="1">
    <citation type="journal article" date="2019" name="Sci. Rep.">
        <title>Draft genome of Tanacetum cinerariifolium, the natural source of mosquito coil.</title>
        <authorList>
            <person name="Yamashiro T."/>
            <person name="Shiraishi A."/>
            <person name="Satake H."/>
            <person name="Nakayama K."/>
        </authorList>
    </citation>
    <scope>NUCLEOTIDE SEQUENCE</scope>
</reference>
<dbReference type="AlphaFoldDB" id="A0A699HUX7"/>
<gene>
    <name evidence="2" type="ORF">Tci_422314</name>
</gene>